<dbReference type="Gene3D" id="2.60.40.10">
    <property type="entry name" value="Immunoglobulins"/>
    <property type="match status" value="2"/>
</dbReference>
<name>A0A2R7Y4I2_9CREN</name>
<organism evidence="2 3">
    <name type="scientific">Zestosphaera tikiterensis</name>
    <dbReference type="NCBI Taxonomy" id="1973259"/>
    <lineage>
        <taxon>Archaea</taxon>
        <taxon>Thermoproteota</taxon>
        <taxon>Thermoprotei</taxon>
        <taxon>Desulfurococcales</taxon>
        <taxon>Desulfurococcaceae</taxon>
        <taxon>Zestosphaera</taxon>
    </lineage>
</organism>
<evidence type="ECO:0000313" key="3">
    <source>
        <dbReference type="Proteomes" id="UP000244093"/>
    </source>
</evidence>
<accession>A0A2R7Y4I2</accession>
<dbReference type="InterPro" id="IPR004864">
    <property type="entry name" value="LEA_2"/>
</dbReference>
<sequence length="310" mass="34325">MSKGVLVLLILVLIVVALGVGYYFYYGAKPPSEAMKPEVKSIASSWGTVTSDTTEVVTSIVVYNPNPFSIPVKSVAFDMYLNDIKIVSGSSTNISLPAKTESAIVLKSLINSRKIPEGLASHINQHEVSTVKITGNILFDLKAVEFAYPFEFSSKLETNLLAGLNTNEPRDMSVGPVKLTLKSLESIWGSVSPSVIEVNHRATIYNHQAVPIPVTRIDYEIYVNNIKIGEGTTYNPVILKAKADTVLPFATKIDIAKLSDWWVSHIKNNETTHLVVKIYSVIEFSNTEFRFELYNIESNIHTNILGRFGR</sequence>
<dbReference type="SMART" id="SM00769">
    <property type="entry name" value="WHy"/>
    <property type="match status" value="2"/>
</dbReference>
<dbReference type="InterPro" id="IPR013783">
    <property type="entry name" value="Ig-like_fold"/>
</dbReference>
<dbReference type="Pfam" id="PF03168">
    <property type="entry name" value="LEA_2"/>
    <property type="match status" value="2"/>
</dbReference>
<dbReference type="EMBL" id="NBVN01000004">
    <property type="protein sequence ID" value="PUA32393.1"/>
    <property type="molecule type" value="Genomic_DNA"/>
</dbReference>
<feature type="domain" description="Water stress and hypersensitive response" evidence="1">
    <location>
        <begin position="39"/>
        <end position="159"/>
    </location>
</feature>
<reference evidence="2" key="2">
    <citation type="journal article" date="2018" name="Syst. Appl. Microbiol.">
        <title>A new symbiotic nanoarchaeote (Candidatus Nanoclepta minutus) and its host (Zestosphaera tikiterensis gen. nov., sp. nov.) from a New Zealand hot spring.</title>
        <authorList>
            <person name="St John E."/>
            <person name="Liu Y."/>
            <person name="Podar M."/>
            <person name="Stott M.B."/>
            <person name="Meneghin J."/>
            <person name="Chen Z."/>
            <person name="Lagutin K."/>
            <person name="Mitchell K."/>
            <person name="Reysenbach A.L."/>
        </authorList>
    </citation>
    <scope>NUCLEOTIDE SEQUENCE [LARGE SCALE GENOMIC DNA]</scope>
    <source>
        <strain evidence="2">NZ3</strain>
    </source>
</reference>
<proteinExistence type="predicted"/>
<gene>
    <name evidence="2" type="ORF">B7O98_06985</name>
</gene>
<dbReference type="GO" id="GO:0009269">
    <property type="term" value="P:response to desiccation"/>
    <property type="evidence" value="ECO:0007669"/>
    <property type="project" value="InterPro"/>
</dbReference>
<reference evidence="2" key="1">
    <citation type="submission" date="2017-04" db="EMBL/GenBank/DDBJ databases">
        <authorList>
            <person name="Afonso C.L."/>
            <person name="Miller P.J."/>
            <person name="Scott M.A."/>
            <person name="Spackman E."/>
            <person name="Goraichik I."/>
            <person name="Dimitrov K.M."/>
            <person name="Suarez D.L."/>
            <person name="Swayne D.E."/>
        </authorList>
    </citation>
    <scope>NUCLEOTIDE SEQUENCE</scope>
    <source>
        <strain evidence="2">NZ3</strain>
    </source>
</reference>
<evidence type="ECO:0000313" key="2">
    <source>
        <dbReference type="EMBL" id="PUA32393.1"/>
    </source>
</evidence>
<feature type="domain" description="Water stress and hypersensitive response" evidence="1">
    <location>
        <begin position="181"/>
        <end position="290"/>
    </location>
</feature>
<dbReference type="Proteomes" id="UP000244093">
    <property type="component" value="Unassembled WGS sequence"/>
</dbReference>
<dbReference type="SUPFAM" id="SSF117070">
    <property type="entry name" value="LEA14-like"/>
    <property type="match status" value="2"/>
</dbReference>
<dbReference type="AlphaFoldDB" id="A0A2R7Y4I2"/>
<dbReference type="InterPro" id="IPR013990">
    <property type="entry name" value="WHy-dom"/>
</dbReference>
<evidence type="ECO:0000259" key="1">
    <source>
        <dbReference type="SMART" id="SM00769"/>
    </source>
</evidence>
<protein>
    <recommendedName>
        <fullName evidence="1">Water stress and hypersensitive response domain-containing protein</fullName>
    </recommendedName>
</protein>
<comment type="caution">
    <text evidence="2">The sequence shown here is derived from an EMBL/GenBank/DDBJ whole genome shotgun (WGS) entry which is preliminary data.</text>
</comment>